<feature type="transmembrane region" description="Helical" evidence="1">
    <location>
        <begin position="66"/>
        <end position="88"/>
    </location>
</feature>
<accession>A0A3P7MWX0</accession>
<keyword evidence="3" id="KW-1185">Reference proteome</keyword>
<dbReference type="AlphaFoldDB" id="A0A3P7MWX0"/>
<name>A0A3P7MWX0_DIBLA</name>
<keyword evidence="1" id="KW-0812">Transmembrane</keyword>
<feature type="transmembrane region" description="Helical" evidence="1">
    <location>
        <begin position="94"/>
        <end position="114"/>
    </location>
</feature>
<feature type="transmembrane region" description="Helical" evidence="1">
    <location>
        <begin position="7"/>
        <end position="29"/>
    </location>
</feature>
<evidence type="ECO:0000313" key="3">
    <source>
        <dbReference type="Proteomes" id="UP000281553"/>
    </source>
</evidence>
<evidence type="ECO:0000313" key="2">
    <source>
        <dbReference type="EMBL" id="VDN27148.1"/>
    </source>
</evidence>
<feature type="non-terminal residue" evidence="2">
    <location>
        <position position="115"/>
    </location>
</feature>
<sequence>MRRVVSVIAVQHLACSLLLISCCVALIFFEVTEPSTARIGLWSGSLLFLPTVGTVVAAFSESHGNLTLILLDLTGFSICVIGNIMSLIERKGNPIATFWLEFAALLFLVYDLILL</sequence>
<keyword evidence="1" id="KW-1133">Transmembrane helix</keyword>
<evidence type="ECO:0000256" key="1">
    <source>
        <dbReference type="SAM" id="Phobius"/>
    </source>
</evidence>
<dbReference type="PROSITE" id="PS51257">
    <property type="entry name" value="PROKAR_LIPOPROTEIN"/>
    <property type="match status" value="1"/>
</dbReference>
<gene>
    <name evidence="2" type="ORF">DILT_LOCUS14947</name>
</gene>
<keyword evidence="1" id="KW-0472">Membrane</keyword>
<proteinExistence type="predicted"/>
<reference evidence="2 3" key="1">
    <citation type="submission" date="2018-11" db="EMBL/GenBank/DDBJ databases">
        <authorList>
            <consortium name="Pathogen Informatics"/>
        </authorList>
    </citation>
    <scope>NUCLEOTIDE SEQUENCE [LARGE SCALE GENOMIC DNA]</scope>
</reference>
<dbReference type="Proteomes" id="UP000281553">
    <property type="component" value="Unassembled WGS sequence"/>
</dbReference>
<feature type="transmembrane region" description="Helical" evidence="1">
    <location>
        <begin position="41"/>
        <end position="59"/>
    </location>
</feature>
<dbReference type="OrthoDB" id="6262796at2759"/>
<organism evidence="2 3">
    <name type="scientific">Dibothriocephalus latus</name>
    <name type="common">Fish tapeworm</name>
    <name type="synonym">Diphyllobothrium latum</name>
    <dbReference type="NCBI Taxonomy" id="60516"/>
    <lineage>
        <taxon>Eukaryota</taxon>
        <taxon>Metazoa</taxon>
        <taxon>Spiralia</taxon>
        <taxon>Lophotrochozoa</taxon>
        <taxon>Platyhelminthes</taxon>
        <taxon>Cestoda</taxon>
        <taxon>Eucestoda</taxon>
        <taxon>Diphyllobothriidea</taxon>
        <taxon>Diphyllobothriidae</taxon>
        <taxon>Dibothriocephalus</taxon>
    </lineage>
</organism>
<protein>
    <submittedName>
        <fullName evidence="2">Uncharacterized protein</fullName>
    </submittedName>
</protein>
<dbReference type="EMBL" id="UYRU01076627">
    <property type="protein sequence ID" value="VDN27148.1"/>
    <property type="molecule type" value="Genomic_DNA"/>
</dbReference>